<evidence type="ECO:0000313" key="3">
    <source>
        <dbReference type="Proteomes" id="UP000179860"/>
    </source>
</evidence>
<evidence type="ECO:0000313" key="2">
    <source>
        <dbReference type="EMBL" id="APA89676.2"/>
    </source>
</evidence>
<name>A0A1I9YTZ3_9BURK</name>
<reference evidence="2" key="2">
    <citation type="submission" date="2021-06" db="EMBL/GenBank/DDBJ databases">
        <authorList>
            <person name="Rogers T.H."/>
            <person name="Ramsay J.P."/>
            <person name="Wang P."/>
            <person name="Terpolilli J."/>
        </authorList>
    </citation>
    <scope>NUCLEOTIDE SEQUENCE [LARGE SCALE GENOMIC DNA]</scope>
    <source>
        <strain evidence="2">WSM5005</strain>
        <plasmid evidence="2">pl1WSM5005</plasmid>
    </source>
</reference>
<dbReference type="InterPro" id="IPR014966">
    <property type="entry name" value="FRG-dom"/>
</dbReference>
<dbReference type="AlphaFoldDB" id="A0A1I9YTZ3"/>
<dbReference type="Proteomes" id="UP000179860">
    <property type="component" value="Plasmid pl1WSM5005"/>
</dbReference>
<sequence>MLFRGQAIEGGLLPGIARINPRTDTTAQEKEALAQLKLMGASFPDLNQPTQLDLLVVAQHSGLRTRLLDWTSNPLAALWFACADLRDGDTYVYALAADKLQKTGLYEVKDPFSVPVTRAFQPRLNNPRILAQHGWFTLHRYAPGPGAFVPLDVNPKTRGELTEIRIPAQNRADILRSLDRYGISRRTLFPDVEGLCRFLNWKFDLN</sequence>
<geneLocation type="plasmid" evidence="2 3">
    <name>pl1WSM5005</name>
</geneLocation>
<accession>A0A1I9YTZ3</accession>
<organism evidence="2 3">
    <name type="scientific">Paraburkholderia sprentiae WSM5005</name>
    <dbReference type="NCBI Taxonomy" id="754502"/>
    <lineage>
        <taxon>Bacteria</taxon>
        <taxon>Pseudomonadati</taxon>
        <taxon>Pseudomonadota</taxon>
        <taxon>Betaproteobacteria</taxon>
        <taxon>Burkholderiales</taxon>
        <taxon>Burkholderiaceae</taxon>
        <taxon>Paraburkholderia</taxon>
    </lineage>
</organism>
<keyword evidence="2" id="KW-0614">Plasmid</keyword>
<evidence type="ECO:0000259" key="1">
    <source>
        <dbReference type="SMART" id="SM00901"/>
    </source>
</evidence>
<reference evidence="2" key="1">
    <citation type="submission" date="2016-09" db="EMBL/GenBank/DDBJ databases">
        <title>The Complete Genome of Burkholderia sprentiae wsm5005.</title>
        <authorList>
            <person name="De Meyer S."/>
            <person name="Wang P."/>
            <person name="Terpolilli J."/>
        </authorList>
    </citation>
    <scope>NUCLEOTIDE SEQUENCE [LARGE SCALE GENOMIC DNA]</scope>
    <source>
        <strain evidence="2">WSM5005</strain>
        <plasmid evidence="2">pl1WSM5005</plasmid>
    </source>
</reference>
<dbReference type="OrthoDB" id="9816036at2"/>
<dbReference type="EMBL" id="CP017563">
    <property type="protein sequence ID" value="APA89676.2"/>
    <property type="molecule type" value="Genomic_DNA"/>
</dbReference>
<dbReference type="KEGG" id="pspw:BJG93_29805"/>
<dbReference type="SMART" id="SM00901">
    <property type="entry name" value="FRG"/>
    <property type="match status" value="1"/>
</dbReference>
<dbReference type="Pfam" id="PF08867">
    <property type="entry name" value="FRG"/>
    <property type="match status" value="1"/>
</dbReference>
<proteinExistence type="predicted"/>
<protein>
    <submittedName>
        <fullName evidence="2">FRG domain-containing protein</fullName>
    </submittedName>
</protein>
<gene>
    <name evidence="2" type="ORF">BJG93_29805</name>
</gene>
<keyword evidence="3" id="KW-1185">Reference proteome</keyword>
<feature type="domain" description="FRG" evidence="1">
    <location>
        <begin position="2"/>
        <end position="93"/>
    </location>
</feature>